<sequence precursor="true">MSLLSRKLATSLFVLGAIASFAGISPMSLVAADAAAEVGEEFAAGVAFAQQRTVKIYGGGIGRTPGYASGIIVSSEGEIVTASGALLAADSLRVTLPNGQTFPAQVLRRSLPLQLVMLKIDASTPEYFDLKAASTIETGDWVLAVSNAFKVAEGAEPLSVNIGVLSLRTKLTARRGYVDFPYEDEVFLIDAITSNPGAAGGAVVDVEGKVVGMIGKVIESKNTGTRLNYAVPADLIAAFASGQETSPAADPAPSSNEKGELGIRLFALGGRKGPAYVDRVLPGSPAAEAGVKVDDLVVAINGDVVRDSSDFQKLISGIAAGSEVTIDVKRRNELLQLRVTAAPMR</sequence>
<dbReference type="HOGENOM" id="CLU_798475_0_0_0"/>
<dbReference type="STRING" id="530564.Psta_2724"/>
<evidence type="ECO:0000259" key="5">
    <source>
        <dbReference type="PROSITE" id="PS50106"/>
    </source>
</evidence>
<gene>
    <name evidence="6" type="ordered locus">Psta_2724</name>
</gene>
<feature type="signal peptide" evidence="4">
    <location>
        <begin position="1"/>
        <end position="22"/>
    </location>
</feature>
<name>D2R6U2_PIRSD</name>
<dbReference type="Pfam" id="PF13365">
    <property type="entry name" value="Trypsin_2"/>
    <property type="match status" value="1"/>
</dbReference>
<keyword evidence="3" id="KW-0378">Hydrolase</keyword>
<dbReference type="Gene3D" id="2.30.42.10">
    <property type="match status" value="1"/>
</dbReference>
<dbReference type="SUPFAM" id="SSF50494">
    <property type="entry name" value="Trypsin-like serine proteases"/>
    <property type="match status" value="1"/>
</dbReference>
<accession>D2R6U2</accession>
<dbReference type="InterPro" id="IPR001940">
    <property type="entry name" value="Peptidase_S1C"/>
</dbReference>
<dbReference type="KEGG" id="psl:Psta_2724"/>
<dbReference type="SUPFAM" id="SSF50156">
    <property type="entry name" value="PDZ domain-like"/>
    <property type="match status" value="1"/>
</dbReference>
<reference evidence="6 7" key="1">
    <citation type="journal article" date="2009" name="Stand. Genomic Sci.">
        <title>Complete genome sequence of Pirellula staleyi type strain (ATCC 27377).</title>
        <authorList>
            <person name="Clum A."/>
            <person name="Tindall B.J."/>
            <person name="Sikorski J."/>
            <person name="Ivanova N."/>
            <person name="Mavrommatis K."/>
            <person name="Lucas S."/>
            <person name="Glavina del Rio T."/>
            <person name="Nolan M."/>
            <person name="Chen F."/>
            <person name="Tice H."/>
            <person name="Pitluck S."/>
            <person name="Cheng J.F."/>
            <person name="Chertkov O."/>
            <person name="Brettin T."/>
            <person name="Han C."/>
            <person name="Detter J.C."/>
            <person name="Kuske C."/>
            <person name="Bruce D."/>
            <person name="Goodwin L."/>
            <person name="Ovchinikova G."/>
            <person name="Pati A."/>
            <person name="Mikhailova N."/>
            <person name="Chen A."/>
            <person name="Palaniappan K."/>
            <person name="Land M."/>
            <person name="Hauser L."/>
            <person name="Chang Y.J."/>
            <person name="Jeffries C.D."/>
            <person name="Chain P."/>
            <person name="Rohde M."/>
            <person name="Goker M."/>
            <person name="Bristow J."/>
            <person name="Eisen J.A."/>
            <person name="Markowitz V."/>
            <person name="Hugenholtz P."/>
            <person name="Kyrpides N.C."/>
            <person name="Klenk H.P."/>
            <person name="Lapidus A."/>
        </authorList>
    </citation>
    <scope>NUCLEOTIDE SEQUENCE [LARGE SCALE GENOMIC DNA]</scope>
    <source>
        <strain evidence="7">ATCC 27377 / DSM 6068 / ICPB 4128</strain>
    </source>
</reference>
<feature type="chain" id="PRO_5003035520" evidence="4">
    <location>
        <begin position="23"/>
        <end position="345"/>
    </location>
</feature>
<evidence type="ECO:0000256" key="1">
    <source>
        <dbReference type="ARBA" id="ARBA00010541"/>
    </source>
</evidence>
<keyword evidence="7" id="KW-1185">Reference proteome</keyword>
<dbReference type="PROSITE" id="PS50106">
    <property type="entry name" value="PDZ"/>
    <property type="match status" value="1"/>
</dbReference>
<evidence type="ECO:0000256" key="4">
    <source>
        <dbReference type="SAM" id="SignalP"/>
    </source>
</evidence>
<dbReference type="InterPro" id="IPR001478">
    <property type="entry name" value="PDZ"/>
</dbReference>
<dbReference type="EMBL" id="CP001848">
    <property type="protein sequence ID" value="ADB17392.1"/>
    <property type="molecule type" value="Genomic_DNA"/>
</dbReference>
<evidence type="ECO:0000313" key="7">
    <source>
        <dbReference type="Proteomes" id="UP000001887"/>
    </source>
</evidence>
<dbReference type="Gene3D" id="2.40.10.120">
    <property type="match status" value="1"/>
</dbReference>
<keyword evidence="2" id="KW-0645">Protease</keyword>
<dbReference type="GO" id="GO:0006508">
    <property type="term" value="P:proteolysis"/>
    <property type="evidence" value="ECO:0007669"/>
    <property type="project" value="UniProtKB-KW"/>
</dbReference>
<dbReference type="GO" id="GO:0004252">
    <property type="term" value="F:serine-type endopeptidase activity"/>
    <property type="evidence" value="ECO:0007669"/>
    <property type="project" value="InterPro"/>
</dbReference>
<keyword evidence="4" id="KW-0732">Signal</keyword>
<dbReference type="Proteomes" id="UP000001887">
    <property type="component" value="Chromosome"/>
</dbReference>
<dbReference type="PRINTS" id="PR00834">
    <property type="entry name" value="PROTEASES2C"/>
</dbReference>
<comment type="similarity">
    <text evidence="1">Belongs to the peptidase S1C family.</text>
</comment>
<dbReference type="InterPro" id="IPR009003">
    <property type="entry name" value="Peptidase_S1_PA"/>
</dbReference>
<evidence type="ECO:0000313" key="6">
    <source>
        <dbReference type="EMBL" id="ADB17392.1"/>
    </source>
</evidence>
<evidence type="ECO:0000256" key="2">
    <source>
        <dbReference type="ARBA" id="ARBA00022670"/>
    </source>
</evidence>
<dbReference type="Pfam" id="PF13180">
    <property type="entry name" value="PDZ_2"/>
    <property type="match status" value="1"/>
</dbReference>
<dbReference type="SMART" id="SM00228">
    <property type="entry name" value="PDZ"/>
    <property type="match status" value="1"/>
</dbReference>
<evidence type="ECO:0000256" key="3">
    <source>
        <dbReference type="ARBA" id="ARBA00022801"/>
    </source>
</evidence>
<dbReference type="eggNOG" id="COG0265">
    <property type="taxonomic scope" value="Bacteria"/>
</dbReference>
<organism evidence="6 7">
    <name type="scientific">Pirellula staleyi (strain ATCC 27377 / DSM 6068 / ICPB 4128)</name>
    <name type="common">Pirella staleyi</name>
    <dbReference type="NCBI Taxonomy" id="530564"/>
    <lineage>
        <taxon>Bacteria</taxon>
        <taxon>Pseudomonadati</taxon>
        <taxon>Planctomycetota</taxon>
        <taxon>Planctomycetia</taxon>
        <taxon>Pirellulales</taxon>
        <taxon>Pirellulaceae</taxon>
        <taxon>Pirellula</taxon>
    </lineage>
</organism>
<proteinExistence type="inferred from homology"/>
<protein>
    <submittedName>
        <fullName evidence="6">PDZ/DHR/GLGF domain protein</fullName>
    </submittedName>
</protein>
<feature type="domain" description="PDZ" evidence="5">
    <location>
        <begin position="256"/>
        <end position="332"/>
    </location>
</feature>
<dbReference type="InterPro" id="IPR036034">
    <property type="entry name" value="PDZ_sf"/>
</dbReference>
<dbReference type="PANTHER" id="PTHR22939:SF129">
    <property type="entry name" value="SERINE PROTEASE HTRA2, MITOCHONDRIAL"/>
    <property type="match status" value="1"/>
</dbReference>
<dbReference type="PANTHER" id="PTHR22939">
    <property type="entry name" value="SERINE PROTEASE FAMILY S1C HTRA-RELATED"/>
    <property type="match status" value="1"/>
</dbReference>
<dbReference type="AlphaFoldDB" id="D2R6U2"/>